<name>A0ABS7QX85_9ACTN</name>
<feature type="chain" id="PRO_5047173748" evidence="1">
    <location>
        <begin position="32"/>
        <end position="133"/>
    </location>
</feature>
<organism evidence="2 3">
    <name type="scientific">Streptantibioticus parmotrematis</name>
    <dbReference type="NCBI Taxonomy" id="2873249"/>
    <lineage>
        <taxon>Bacteria</taxon>
        <taxon>Bacillati</taxon>
        <taxon>Actinomycetota</taxon>
        <taxon>Actinomycetes</taxon>
        <taxon>Kitasatosporales</taxon>
        <taxon>Streptomycetaceae</taxon>
        <taxon>Streptantibioticus</taxon>
    </lineage>
</organism>
<dbReference type="RefSeq" id="WP_222980561.1">
    <property type="nucleotide sequence ID" value="NZ_JAINVZ010000019.1"/>
</dbReference>
<accession>A0ABS7QX85</accession>
<keyword evidence="3" id="KW-1185">Reference proteome</keyword>
<dbReference type="Gene3D" id="2.30.30.40">
    <property type="entry name" value="SH3 Domains"/>
    <property type="match status" value="1"/>
</dbReference>
<dbReference type="EMBL" id="JAINVZ010000019">
    <property type="protein sequence ID" value="MBY8887812.1"/>
    <property type="molecule type" value="Genomic_DNA"/>
</dbReference>
<gene>
    <name evidence="2" type="ORF">K7472_23645</name>
</gene>
<feature type="signal peptide" evidence="1">
    <location>
        <begin position="1"/>
        <end position="31"/>
    </location>
</feature>
<reference evidence="2 3" key="1">
    <citation type="submission" date="2021-08" db="EMBL/GenBank/DDBJ databases">
        <title>Streptomyces sp. PTM05 isolated from lichen.</title>
        <authorList>
            <person name="Somphong A."/>
            <person name="Phongsopitanun W."/>
            <person name="Tanasupawat S."/>
        </authorList>
    </citation>
    <scope>NUCLEOTIDE SEQUENCE [LARGE SCALE GENOMIC DNA]</scope>
    <source>
        <strain evidence="2 3">Ptm05</strain>
    </source>
</reference>
<proteinExistence type="predicted"/>
<evidence type="ECO:0000256" key="1">
    <source>
        <dbReference type="SAM" id="SignalP"/>
    </source>
</evidence>
<comment type="caution">
    <text evidence="2">The sequence shown here is derived from an EMBL/GenBank/DDBJ whole genome shotgun (WGS) entry which is preliminary data.</text>
</comment>
<protein>
    <submittedName>
        <fullName evidence="2">SH3 domain-containing protein</fullName>
    </submittedName>
</protein>
<sequence length="133" mass="14316">MAFTSSRRFAAVAAATVALAGSLLTATPALAAPPQPYGTVISPSGVVERELPSTSAARLGALPYRAEVGLRCKVHGQRVDGNDLWYQLRDRVRGHVAWVAARYVRNTGTVPFCPSRPRLTWREMTSVEQGPLG</sequence>
<keyword evidence="1" id="KW-0732">Signal</keyword>
<evidence type="ECO:0000313" key="2">
    <source>
        <dbReference type="EMBL" id="MBY8887812.1"/>
    </source>
</evidence>
<evidence type="ECO:0000313" key="3">
    <source>
        <dbReference type="Proteomes" id="UP001198565"/>
    </source>
</evidence>
<dbReference type="Proteomes" id="UP001198565">
    <property type="component" value="Unassembled WGS sequence"/>
</dbReference>